<evidence type="ECO:0000256" key="16">
    <source>
        <dbReference type="SAM" id="MobiDB-lite"/>
    </source>
</evidence>
<dbReference type="InterPro" id="IPR050324">
    <property type="entry name" value="CDP-alcohol_PTase-I"/>
</dbReference>
<dbReference type="EC" id="2.7.8.8" evidence="4"/>
<protein>
    <recommendedName>
        <fullName evidence="5">CDP-diacylglycerol--serine O-phosphatidyltransferase</fullName>
        <ecNumber evidence="4">2.7.8.8</ecNumber>
    </recommendedName>
    <alternativeName>
        <fullName evidence="14">Phosphatidylserine synthase</fullName>
    </alternativeName>
</protein>
<feature type="transmembrane region" description="Helical" evidence="17">
    <location>
        <begin position="7"/>
        <end position="27"/>
    </location>
</feature>
<feature type="transmembrane region" description="Helical" evidence="17">
    <location>
        <begin position="223"/>
        <end position="242"/>
    </location>
</feature>
<keyword evidence="6" id="KW-0444">Lipid biosynthesis</keyword>
<dbReference type="RefSeq" id="WP_206721334.1">
    <property type="nucleotide sequence ID" value="NZ_CP071090.1"/>
</dbReference>
<evidence type="ECO:0000256" key="1">
    <source>
        <dbReference type="ARBA" id="ARBA00000287"/>
    </source>
</evidence>
<keyword evidence="13" id="KW-1208">Phospholipid metabolism</keyword>
<evidence type="ECO:0000256" key="9">
    <source>
        <dbReference type="ARBA" id="ARBA00022989"/>
    </source>
</evidence>
<dbReference type="PANTHER" id="PTHR14269">
    <property type="entry name" value="CDP-DIACYLGLYCEROL--GLYCEROL-3-PHOSPHATE 3-PHOSPHATIDYLTRANSFERASE-RELATED"/>
    <property type="match status" value="1"/>
</dbReference>
<gene>
    <name evidence="18" type="primary">pssA</name>
    <name evidence="18" type="ORF">JY651_31265</name>
</gene>
<evidence type="ECO:0000256" key="2">
    <source>
        <dbReference type="ARBA" id="ARBA00004127"/>
    </source>
</evidence>
<evidence type="ECO:0000256" key="10">
    <source>
        <dbReference type="ARBA" id="ARBA00023098"/>
    </source>
</evidence>
<evidence type="ECO:0000256" key="5">
    <source>
        <dbReference type="ARBA" id="ARBA00017171"/>
    </source>
</evidence>
<dbReference type="Proteomes" id="UP000662747">
    <property type="component" value="Chromosome"/>
</dbReference>
<reference evidence="18 19" key="1">
    <citation type="submission" date="2021-02" db="EMBL/GenBank/DDBJ databases">
        <title>De Novo genome assembly of isolated myxobacteria.</title>
        <authorList>
            <person name="Stevens D.C."/>
        </authorList>
    </citation>
    <scope>NUCLEOTIDE SEQUENCE [LARGE SCALE GENOMIC DNA]</scope>
    <source>
        <strain evidence="19">SCPEA02</strain>
    </source>
</reference>
<accession>A0ABX7NLL5</accession>
<name>A0ABX7NLL5_9BACT</name>
<dbReference type="PANTHER" id="PTHR14269:SF61">
    <property type="entry name" value="CDP-DIACYLGLYCEROL--SERINE O-PHOSPHATIDYLTRANSFERASE"/>
    <property type="match status" value="1"/>
</dbReference>
<keyword evidence="7 15" id="KW-0808">Transferase</keyword>
<sequence>MMKLRKLMFVLPNLFTVTSIFCGFYAITLCSGEAGPVQLYQAALAIFFAMFFDGFDGRVARLTKTQSDFGVQLDSLADVISFGAAPGLLVYKWALAPLGFAGLFISFAFAACGALRLARFNVLAARNPHGGGGRFFVGLPIPIAAGMLVSVIISHHAAAGGAPLREGAAVPVAVAVAGLALLMVSTVRYRTFKDARPNRRSALVFMLMVLGGVVIATQFHPAWVLVACCGAYLALGLVESAVHVRSHLVARKVAPGAVAVAAVIDEDEDEEDAEDDAGPGNDGPAYL</sequence>
<feature type="transmembrane region" description="Helical" evidence="17">
    <location>
        <begin position="135"/>
        <end position="156"/>
    </location>
</feature>
<evidence type="ECO:0000256" key="15">
    <source>
        <dbReference type="RuleBase" id="RU003750"/>
    </source>
</evidence>
<organism evidence="18 19">
    <name type="scientific">Pyxidicoccus parkwayensis</name>
    <dbReference type="NCBI Taxonomy" id="2813578"/>
    <lineage>
        <taxon>Bacteria</taxon>
        <taxon>Pseudomonadati</taxon>
        <taxon>Myxococcota</taxon>
        <taxon>Myxococcia</taxon>
        <taxon>Myxococcales</taxon>
        <taxon>Cystobacterineae</taxon>
        <taxon>Myxococcaceae</taxon>
        <taxon>Pyxidicoccus</taxon>
    </lineage>
</organism>
<evidence type="ECO:0000256" key="4">
    <source>
        <dbReference type="ARBA" id="ARBA00013174"/>
    </source>
</evidence>
<dbReference type="PROSITE" id="PS00379">
    <property type="entry name" value="CDP_ALCOHOL_P_TRANSF"/>
    <property type="match status" value="1"/>
</dbReference>
<dbReference type="InterPro" id="IPR000462">
    <property type="entry name" value="CDP-OH_P_trans"/>
</dbReference>
<proteinExistence type="inferred from homology"/>
<comment type="subcellular location">
    <subcellularLocation>
        <location evidence="2">Endomembrane system</location>
        <topology evidence="2">Multi-pass membrane protein</topology>
    </subcellularLocation>
</comment>
<feature type="compositionally biased region" description="Acidic residues" evidence="16">
    <location>
        <begin position="266"/>
        <end position="277"/>
    </location>
</feature>
<keyword evidence="9 17" id="KW-1133">Transmembrane helix</keyword>
<evidence type="ECO:0000313" key="19">
    <source>
        <dbReference type="Proteomes" id="UP000662747"/>
    </source>
</evidence>
<feature type="transmembrane region" description="Helical" evidence="17">
    <location>
        <begin position="100"/>
        <end position="123"/>
    </location>
</feature>
<evidence type="ECO:0000256" key="13">
    <source>
        <dbReference type="ARBA" id="ARBA00023264"/>
    </source>
</evidence>
<dbReference type="InterPro" id="IPR048254">
    <property type="entry name" value="CDP_ALCOHOL_P_TRANSF_CS"/>
</dbReference>
<keyword evidence="8 17" id="KW-0812">Transmembrane</keyword>
<evidence type="ECO:0000256" key="3">
    <source>
        <dbReference type="ARBA" id="ARBA00010441"/>
    </source>
</evidence>
<comment type="similarity">
    <text evidence="3 15">Belongs to the CDP-alcohol phosphatidyltransferase class-I family.</text>
</comment>
<keyword evidence="11 17" id="KW-0472">Membrane</keyword>
<feature type="transmembrane region" description="Helical" evidence="17">
    <location>
        <begin position="168"/>
        <end position="189"/>
    </location>
</feature>
<keyword evidence="10" id="KW-0443">Lipid metabolism</keyword>
<dbReference type="InterPro" id="IPR043130">
    <property type="entry name" value="CDP-OH_PTrfase_TM_dom"/>
</dbReference>
<feature type="region of interest" description="Disordered" evidence="16">
    <location>
        <begin position="266"/>
        <end position="287"/>
    </location>
</feature>
<evidence type="ECO:0000256" key="8">
    <source>
        <dbReference type="ARBA" id="ARBA00022692"/>
    </source>
</evidence>
<keyword evidence="12" id="KW-0594">Phospholipid biosynthesis</keyword>
<dbReference type="InterPro" id="IPR004533">
    <property type="entry name" value="CDP-diaglyc--ser_O-PTrfase"/>
</dbReference>
<evidence type="ECO:0000256" key="12">
    <source>
        <dbReference type="ARBA" id="ARBA00023209"/>
    </source>
</evidence>
<evidence type="ECO:0000256" key="14">
    <source>
        <dbReference type="ARBA" id="ARBA00032361"/>
    </source>
</evidence>
<dbReference type="EMBL" id="CP071090">
    <property type="protein sequence ID" value="QSQ19751.1"/>
    <property type="molecule type" value="Genomic_DNA"/>
</dbReference>
<evidence type="ECO:0000313" key="18">
    <source>
        <dbReference type="EMBL" id="QSQ19751.1"/>
    </source>
</evidence>
<dbReference type="GO" id="GO:0003882">
    <property type="term" value="F:CDP-diacylglycerol-serine O-phosphatidyltransferase activity"/>
    <property type="evidence" value="ECO:0007669"/>
    <property type="project" value="UniProtKB-EC"/>
</dbReference>
<dbReference type="Pfam" id="PF01066">
    <property type="entry name" value="CDP-OH_P_transf"/>
    <property type="match status" value="1"/>
</dbReference>
<evidence type="ECO:0000256" key="11">
    <source>
        <dbReference type="ARBA" id="ARBA00023136"/>
    </source>
</evidence>
<evidence type="ECO:0000256" key="7">
    <source>
        <dbReference type="ARBA" id="ARBA00022679"/>
    </source>
</evidence>
<evidence type="ECO:0000256" key="17">
    <source>
        <dbReference type="SAM" id="Phobius"/>
    </source>
</evidence>
<keyword evidence="19" id="KW-1185">Reference proteome</keyword>
<dbReference type="Gene3D" id="1.20.120.1760">
    <property type="match status" value="1"/>
</dbReference>
<comment type="catalytic activity">
    <reaction evidence="1">
        <text>a CDP-1,2-diacyl-sn-glycerol + L-serine = a 1,2-diacyl-sn-glycero-3-phospho-L-serine + CMP + H(+)</text>
        <dbReference type="Rhea" id="RHEA:16913"/>
        <dbReference type="ChEBI" id="CHEBI:15378"/>
        <dbReference type="ChEBI" id="CHEBI:33384"/>
        <dbReference type="ChEBI" id="CHEBI:57262"/>
        <dbReference type="ChEBI" id="CHEBI:58332"/>
        <dbReference type="ChEBI" id="CHEBI:60377"/>
        <dbReference type="EC" id="2.7.8.8"/>
    </reaction>
</comment>
<feature type="transmembrane region" description="Helical" evidence="17">
    <location>
        <begin position="201"/>
        <end position="217"/>
    </location>
</feature>
<dbReference type="NCBIfam" id="TIGR00473">
    <property type="entry name" value="pssA"/>
    <property type="match status" value="1"/>
</dbReference>
<evidence type="ECO:0000256" key="6">
    <source>
        <dbReference type="ARBA" id="ARBA00022516"/>
    </source>
</evidence>